<dbReference type="Pfam" id="PF13532">
    <property type="entry name" value="2OG-FeII_Oxy_2"/>
    <property type="match status" value="1"/>
</dbReference>
<name>A0A7S0ANR0_9STRA</name>
<dbReference type="PANTHER" id="PTHR31212:SF4">
    <property type="entry name" value="ALPHA-KETOGLUTARATE-DEPENDENT DIOXYGENASE ALKB HOMOLOG 3"/>
    <property type="match status" value="1"/>
</dbReference>
<dbReference type="InterPro" id="IPR032854">
    <property type="entry name" value="ALKBH3"/>
</dbReference>
<proteinExistence type="predicted"/>
<dbReference type="InterPro" id="IPR001498">
    <property type="entry name" value="Impact_N"/>
</dbReference>
<gene>
    <name evidence="3" type="ORF">MPOL1434_LOCUS5115</name>
</gene>
<evidence type="ECO:0000259" key="2">
    <source>
        <dbReference type="PROSITE" id="PS51471"/>
    </source>
</evidence>
<dbReference type="EMBL" id="HBEJ01008690">
    <property type="protein sequence ID" value="CAD8368782.1"/>
    <property type="molecule type" value="Transcribed_RNA"/>
</dbReference>
<dbReference type="GO" id="GO:0051213">
    <property type="term" value="F:dioxygenase activity"/>
    <property type="evidence" value="ECO:0007669"/>
    <property type="project" value="InterPro"/>
</dbReference>
<dbReference type="AlphaFoldDB" id="A0A7S0ANR0"/>
<dbReference type="SUPFAM" id="SSF51197">
    <property type="entry name" value="Clavaminate synthase-like"/>
    <property type="match status" value="1"/>
</dbReference>
<dbReference type="InterPro" id="IPR020568">
    <property type="entry name" value="Ribosomal_Su5_D2-typ_SF"/>
</dbReference>
<protein>
    <recommendedName>
        <fullName evidence="2">Fe2OG dioxygenase domain-containing protein</fullName>
    </recommendedName>
</protein>
<dbReference type="InterPro" id="IPR037151">
    <property type="entry name" value="AlkB-like_sf"/>
</dbReference>
<feature type="transmembrane region" description="Helical" evidence="1">
    <location>
        <begin position="407"/>
        <end position="425"/>
    </location>
</feature>
<keyword evidence="1" id="KW-0812">Transmembrane</keyword>
<dbReference type="PANTHER" id="PTHR31212">
    <property type="entry name" value="ALPHA-KETOGLUTARATE-DEPENDENT DIOXYGENASE ALKB HOMOLOG 3"/>
    <property type="match status" value="1"/>
</dbReference>
<dbReference type="Gene3D" id="2.60.120.590">
    <property type="entry name" value="Alpha-ketoglutarate-dependent dioxygenase AlkB-like"/>
    <property type="match status" value="1"/>
</dbReference>
<dbReference type="InterPro" id="IPR027450">
    <property type="entry name" value="AlkB-like"/>
</dbReference>
<dbReference type="InterPro" id="IPR036956">
    <property type="entry name" value="Impact_N_sf"/>
</dbReference>
<dbReference type="Gene3D" id="3.30.230.30">
    <property type="entry name" value="Impact, N-terminal domain"/>
    <property type="match status" value="1"/>
</dbReference>
<evidence type="ECO:0000313" key="3">
    <source>
        <dbReference type="EMBL" id="CAD8368782.1"/>
    </source>
</evidence>
<reference evidence="3" key="1">
    <citation type="submission" date="2021-01" db="EMBL/GenBank/DDBJ databases">
        <authorList>
            <person name="Corre E."/>
            <person name="Pelletier E."/>
            <person name="Niang G."/>
            <person name="Scheremetjew M."/>
            <person name="Finn R."/>
            <person name="Kale V."/>
            <person name="Holt S."/>
            <person name="Cochrane G."/>
            <person name="Meng A."/>
            <person name="Brown T."/>
            <person name="Cohen L."/>
        </authorList>
    </citation>
    <scope>NUCLEOTIDE SEQUENCE</scope>
    <source>
        <strain evidence="3">CCMP3303</strain>
    </source>
</reference>
<dbReference type="SUPFAM" id="SSF54211">
    <property type="entry name" value="Ribosomal protein S5 domain 2-like"/>
    <property type="match status" value="1"/>
</dbReference>
<organism evidence="3">
    <name type="scientific">Minutocellus polymorphus</name>
    <dbReference type="NCBI Taxonomy" id="265543"/>
    <lineage>
        <taxon>Eukaryota</taxon>
        <taxon>Sar</taxon>
        <taxon>Stramenopiles</taxon>
        <taxon>Ochrophyta</taxon>
        <taxon>Bacillariophyta</taxon>
        <taxon>Mediophyceae</taxon>
        <taxon>Cymatosirophycidae</taxon>
        <taxon>Cymatosirales</taxon>
        <taxon>Cymatosiraceae</taxon>
        <taxon>Minutocellus</taxon>
    </lineage>
</organism>
<sequence length="451" mass="50307">MKNGVATLEVADSRFVTFVRPAASQEDAASFQAELKSRFPDAAHIPIGWVCSIDPSSREVMRWSDDDGEPEPASIGHLLTSEIENMMPSTEDLAVSVAVVRWFGHRLLGVTCGRLSQCYESVAELGLHRYLHPNNEPMAKEVRQVDKNVYGLAAGDTEVILDVVSDPKNELLDKIVAEVEFEGFRGSKDEELPRKQNLQADGIDEGIIPVYRYPGNYSGDEWQTFSFSPTCKMVKTSVEEAILPLWDQKMNHAVANFYRVGDDYIAHHSDKDLDLDRTGVIVSVSLGEERILELRRRSDPRHTTRIVLPHGSMLVLGPISNKYFTHSILRKEDSTGPRLSITMRNVKTFLDTKSGRLFGQGVAAKTLEEVRRSTVVENTLLVASSAAGAAFALSPLFANKRMKAKEALLFGATYALTVYSMKLLVNKFVKRKEEREARKFFSKASVSGTKY</sequence>
<feature type="domain" description="Fe2OG dioxygenase" evidence="2">
    <location>
        <begin position="249"/>
        <end position="347"/>
    </location>
</feature>
<accession>A0A7S0ANR0</accession>
<dbReference type="PROSITE" id="PS51471">
    <property type="entry name" value="FE2OG_OXY"/>
    <property type="match status" value="1"/>
</dbReference>
<keyword evidence="1" id="KW-1133">Transmembrane helix</keyword>
<keyword evidence="1" id="KW-0472">Membrane</keyword>
<dbReference type="InterPro" id="IPR005123">
    <property type="entry name" value="Oxoglu/Fe-dep_dioxygenase_dom"/>
</dbReference>
<dbReference type="Pfam" id="PF01205">
    <property type="entry name" value="Impact_N"/>
    <property type="match status" value="1"/>
</dbReference>
<evidence type="ECO:0000256" key="1">
    <source>
        <dbReference type="SAM" id="Phobius"/>
    </source>
</evidence>
<dbReference type="GO" id="GO:0006307">
    <property type="term" value="P:DNA alkylation repair"/>
    <property type="evidence" value="ECO:0007669"/>
    <property type="project" value="InterPro"/>
</dbReference>